<dbReference type="GO" id="GO:0005524">
    <property type="term" value="F:ATP binding"/>
    <property type="evidence" value="ECO:0007669"/>
    <property type="project" value="UniProtKB-KW"/>
</dbReference>
<organism evidence="4 5">
    <name type="scientific">candidate division WWE3 bacterium RIFCSPLOWO2_12_FULL_36_10</name>
    <dbReference type="NCBI Taxonomy" id="1802630"/>
    <lineage>
        <taxon>Bacteria</taxon>
        <taxon>Katanobacteria</taxon>
    </lineage>
</organism>
<accession>A0A1F4VIQ4</accession>
<feature type="site" description="Important for autoinhibition of adenylyltransferase activity" evidence="2">
    <location>
        <position position="158"/>
    </location>
</feature>
<dbReference type="SUPFAM" id="SSF140931">
    <property type="entry name" value="Fic-like"/>
    <property type="match status" value="1"/>
</dbReference>
<dbReference type="AlphaFoldDB" id="A0A1F4VIQ4"/>
<sequence>MNETIDLEPRQKAILNFLAQNTQLSREQIAKRLVLVYPVSKATLSRDLSLLIRQNLVTAMGKGPSCSYKTKSSHPLLKPIDLDQYFAQEPDQRKEAKTSFEFGIFKNLTGIILPEEKERMSALFRPFSDTTKKLDPTLMQRELERFMIELSWKSSKIEGNTYSLLETETLIKQNLEAPGKTKQEATMILNHKDAFRVIVENRNEFKTLSLTTIMKLHNTLTKGLSITSGIRKHAVGITGTTYKPVDNEWQIKEALEKLVLIVNKADYPLEKALIIIGTLPYIQPFADGNKRTSRMLANAVLMAYDYFPLSYRSVDENEYKEALILFYETINLYHIKRLFLDQYKFAVKTYFL</sequence>
<evidence type="ECO:0000313" key="4">
    <source>
        <dbReference type="EMBL" id="OGC56840.1"/>
    </source>
</evidence>
<reference evidence="4 5" key="1">
    <citation type="journal article" date="2016" name="Nat. Commun.">
        <title>Thousands of microbial genomes shed light on interconnected biogeochemical processes in an aquifer system.</title>
        <authorList>
            <person name="Anantharaman K."/>
            <person name="Brown C.T."/>
            <person name="Hug L.A."/>
            <person name="Sharon I."/>
            <person name="Castelle C.J."/>
            <person name="Probst A.J."/>
            <person name="Thomas B.C."/>
            <person name="Singh A."/>
            <person name="Wilkins M.J."/>
            <person name="Karaoz U."/>
            <person name="Brodie E.L."/>
            <person name="Williams K.H."/>
            <person name="Hubbard S.S."/>
            <person name="Banfield J.F."/>
        </authorList>
    </citation>
    <scope>NUCLEOTIDE SEQUENCE [LARGE SCALE GENOMIC DNA]</scope>
</reference>
<evidence type="ECO:0000256" key="1">
    <source>
        <dbReference type="PIRSR" id="PIRSR640198-2"/>
    </source>
</evidence>
<dbReference type="Pfam" id="PF02661">
    <property type="entry name" value="Fic"/>
    <property type="match status" value="1"/>
</dbReference>
<gene>
    <name evidence="4" type="ORF">A3H26_01225</name>
</gene>
<dbReference type="Gene3D" id="1.10.3290.10">
    <property type="entry name" value="Fido-like domain"/>
    <property type="match status" value="1"/>
</dbReference>
<keyword evidence="1" id="KW-0547">Nucleotide-binding</keyword>
<keyword evidence="1" id="KW-0067">ATP-binding</keyword>
<evidence type="ECO:0000256" key="2">
    <source>
        <dbReference type="PIRSR" id="PIRSR640198-3"/>
    </source>
</evidence>
<dbReference type="InterPro" id="IPR036390">
    <property type="entry name" value="WH_DNA-bd_sf"/>
</dbReference>
<feature type="binding site" evidence="1">
    <location>
        <begin position="287"/>
        <end position="294"/>
    </location>
    <ligand>
        <name>ATP</name>
        <dbReference type="ChEBI" id="CHEBI:30616"/>
    </ligand>
</feature>
<dbReference type="PANTHER" id="PTHR13504:SF38">
    <property type="entry name" value="FIDO DOMAIN-CONTAINING PROTEIN"/>
    <property type="match status" value="1"/>
</dbReference>
<dbReference type="STRING" id="1802630.A3H26_01225"/>
<name>A0A1F4VIQ4_UNCKA</name>
<evidence type="ECO:0000313" key="5">
    <source>
        <dbReference type="Proteomes" id="UP000177763"/>
    </source>
</evidence>
<dbReference type="PANTHER" id="PTHR13504">
    <property type="entry name" value="FIDO DOMAIN-CONTAINING PROTEIN DDB_G0283145"/>
    <property type="match status" value="1"/>
</dbReference>
<dbReference type="InterPro" id="IPR040198">
    <property type="entry name" value="Fido_containing"/>
</dbReference>
<dbReference type="EMBL" id="MEVN01000028">
    <property type="protein sequence ID" value="OGC56840.1"/>
    <property type="molecule type" value="Genomic_DNA"/>
</dbReference>
<dbReference type="PROSITE" id="PS51459">
    <property type="entry name" value="FIDO"/>
    <property type="match status" value="1"/>
</dbReference>
<feature type="domain" description="Fido" evidence="3">
    <location>
        <begin position="208"/>
        <end position="341"/>
    </location>
</feature>
<dbReference type="Proteomes" id="UP000177763">
    <property type="component" value="Unassembled WGS sequence"/>
</dbReference>
<evidence type="ECO:0000259" key="3">
    <source>
        <dbReference type="PROSITE" id="PS51459"/>
    </source>
</evidence>
<dbReference type="SUPFAM" id="SSF46785">
    <property type="entry name" value="Winged helix' DNA-binding domain"/>
    <property type="match status" value="1"/>
</dbReference>
<comment type="caution">
    <text evidence="4">The sequence shown here is derived from an EMBL/GenBank/DDBJ whole genome shotgun (WGS) entry which is preliminary data.</text>
</comment>
<proteinExistence type="predicted"/>
<dbReference type="InterPro" id="IPR036597">
    <property type="entry name" value="Fido-like_dom_sf"/>
</dbReference>
<protein>
    <recommendedName>
        <fullName evidence="3">Fido domain-containing protein</fullName>
    </recommendedName>
</protein>
<dbReference type="InterPro" id="IPR003812">
    <property type="entry name" value="Fido"/>
</dbReference>